<reference evidence="2" key="1">
    <citation type="journal article" date="2011" name="PLoS Genet.">
        <title>Genomic analysis of the necrotrophic fungal pathogens Sclerotinia sclerotiorum and Botrytis cinerea.</title>
        <authorList>
            <person name="Amselem J."/>
            <person name="Cuomo C.A."/>
            <person name="van Kan J.A."/>
            <person name="Viaud M."/>
            <person name="Benito E.P."/>
            <person name="Couloux A."/>
            <person name="Coutinho P.M."/>
            <person name="de Vries R.P."/>
            <person name="Dyer P.S."/>
            <person name="Fillinger S."/>
            <person name="Fournier E."/>
            <person name="Gout L."/>
            <person name="Hahn M."/>
            <person name="Kohn L."/>
            <person name="Lapalu N."/>
            <person name="Plummer K.M."/>
            <person name="Pradier J.M."/>
            <person name="Quevillon E."/>
            <person name="Sharon A."/>
            <person name="Simon A."/>
            <person name="ten Have A."/>
            <person name="Tudzynski B."/>
            <person name="Tudzynski P."/>
            <person name="Wincker P."/>
            <person name="Andrew M."/>
            <person name="Anthouard V."/>
            <person name="Beever R.E."/>
            <person name="Beffa R."/>
            <person name="Benoit I."/>
            <person name="Bouzid O."/>
            <person name="Brault B."/>
            <person name="Chen Z."/>
            <person name="Choquer M."/>
            <person name="Collemare J."/>
            <person name="Cotton P."/>
            <person name="Danchin E.G."/>
            <person name="Da Silva C."/>
            <person name="Gautier A."/>
            <person name="Giraud C."/>
            <person name="Giraud T."/>
            <person name="Gonzalez C."/>
            <person name="Grossetete S."/>
            <person name="Guldener U."/>
            <person name="Henrissat B."/>
            <person name="Howlett B.J."/>
            <person name="Kodira C."/>
            <person name="Kretschmer M."/>
            <person name="Lappartient A."/>
            <person name="Leroch M."/>
            <person name="Levis C."/>
            <person name="Mauceli E."/>
            <person name="Neuveglise C."/>
            <person name="Oeser B."/>
            <person name="Pearson M."/>
            <person name="Poulain J."/>
            <person name="Poussereau N."/>
            <person name="Quesneville H."/>
            <person name="Rascle C."/>
            <person name="Schumacher J."/>
            <person name="Segurens B."/>
            <person name="Sexton A."/>
            <person name="Silva E."/>
            <person name="Sirven C."/>
            <person name="Soanes D.M."/>
            <person name="Talbot N.J."/>
            <person name="Templeton M."/>
            <person name="Yandava C."/>
            <person name="Yarden O."/>
            <person name="Zeng Q."/>
            <person name="Rollins J.A."/>
            <person name="Lebrun M.H."/>
            <person name="Dickman M."/>
        </authorList>
    </citation>
    <scope>NUCLEOTIDE SEQUENCE [LARGE SCALE GENOMIC DNA]</scope>
    <source>
        <strain evidence="2">ATCC 18683 / 1980 / Ss-1</strain>
    </source>
</reference>
<dbReference type="GeneID" id="5480661"/>
<evidence type="ECO:0000313" key="2">
    <source>
        <dbReference type="Proteomes" id="UP000001312"/>
    </source>
</evidence>
<dbReference type="InParanoid" id="A7FA62"/>
<gene>
    <name evidence="1" type="ORF">SS1G_14493</name>
</gene>
<organism evidence="1 2">
    <name type="scientific">Sclerotinia sclerotiorum (strain ATCC 18683 / 1980 / Ss-1)</name>
    <name type="common">White mold</name>
    <name type="synonym">Whetzelinia sclerotiorum</name>
    <dbReference type="NCBI Taxonomy" id="665079"/>
    <lineage>
        <taxon>Eukaryota</taxon>
        <taxon>Fungi</taxon>
        <taxon>Dikarya</taxon>
        <taxon>Ascomycota</taxon>
        <taxon>Pezizomycotina</taxon>
        <taxon>Leotiomycetes</taxon>
        <taxon>Helotiales</taxon>
        <taxon>Sclerotiniaceae</taxon>
        <taxon>Sclerotinia</taxon>
    </lineage>
</organism>
<name>A7FA62_SCLS1</name>
<protein>
    <submittedName>
        <fullName evidence="1">Uncharacterized protein</fullName>
    </submittedName>
</protein>
<dbReference type="AlphaFoldDB" id="A7FA62"/>
<dbReference type="KEGG" id="ssl:SS1G_14493"/>
<proteinExistence type="predicted"/>
<keyword evidence="2" id="KW-1185">Reference proteome</keyword>
<dbReference type="Proteomes" id="UP000001312">
    <property type="component" value="Unassembled WGS sequence"/>
</dbReference>
<accession>A7FA62</accession>
<dbReference type="RefSeq" id="XP_001584596.1">
    <property type="nucleotide sequence ID" value="XM_001584546.1"/>
</dbReference>
<evidence type="ECO:0000313" key="1">
    <source>
        <dbReference type="EMBL" id="EDO00623.1"/>
    </source>
</evidence>
<dbReference type="EMBL" id="CH476654">
    <property type="protein sequence ID" value="EDO00623.1"/>
    <property type="molecule type" value="Genomic_DNA"/>
</dbReference>
<sequence>MYLEEVARNSCVDEQVLDFFKEQREMDDAKQMLSGCEGYDNEGK</sequence>